<dbReference type="RefSeq" id="WP_182479774.1">
    <property type="nucleotide sequence ID" value="NZ_CAWPNC010000002.1"/>
</dbReference>
<comment type="caution">
    <text evidence="2">The sequence shown here is derived from an EMBL/GenBank/DDBJ whole genome shotgun (WGS) entry which is preliminary data.</text>
</comment>
<accession>A0ABR6E2A2</accession>
<gene>
    <name evidence="2" type="ORF">GGR10_000532</name>
</gene>
<name>A0ABR6E2A2_9HYPH</name>
<reference evidence="2 3" key="1">
    <citation type="submission" date="2020-08" db="EMBL/GenBank/DDBJ databases">
        <title>Genomic Encyclopedia of Type Strains, Phase IV (KMG-IV): sequencing the most valuable type-strain genomes for metagenomic binning, comparative biology and taxonomic classification.</title>
        <authorList>
            <person name="Goeker M."/>
        </authorList>
    </citation>
    <scope>NUCLEOTIDE SEQUENCE [LARGE SCALE GENOMIC DNA]</scope>
    <source>
        <strain evidence="2 3">DSM 21431</strain>
    </source>
</reference>
<feature type="compositionally biased region" description="Gly residues" evidence="1">
    <location>
        <begin position="37"/>
        <end position="51"/>
    </location>
</feature>
<dbReference type="Proteomes" id="UP000548119">
    <property type="component" value="Unassembled WGS sequence"/>
</dbReference>
<keyword evidence="3" id="KW-1185">Reference proteome</keyword>
<feature type="region of interest" description="Disordered" evidence="1">
    <location>
        <begin position="32"/>
        <end position="51"/>
    </location>
</feature>
<proteinExistence type="predicted"/>
<sequence length="51" mass="5717">MVKRREGLWMGSGRSVECTVYWVIGGYRLEGKRKGPGKGGNAWEGEGMGRW</sequence>
<protein>
    <submittedName>
        <fullName evidence="2">Uncharacterized protein</fullName>
    </submittedName>
</protein>
<evidence type="ECO:0000313" key="3">
    <source>
        <dbReference type="Proteomes" id="UP000548119"/>
    </source>
</evidence>
<dbReference type="EMBL" id="JACJIR010000002">
    <property type="protein sequence ID" value="MBA9082691.1"/>
    <property type="molecule type" value="Genomic_DNA"/>
</dbReference>
<evidence type="ECO:0000256" key="1">
    <source>
        <dbReference type="SAM" id="MobiDB-lite"/>
    </source>
</evidence>
<evidence type="ECO:0000313" key="2">
    <source>
        <dbReference type="EMBL" id="MBA9082691.1"/>
    </source>
</evidence>
<organism evidence="2 3">
    <name type="scientific">Bartonella chomelii</name>
    <dbReference type="NCBI Taxonomy" id="236402"/>
    <lineage>
        <taxon>Bacteria</taxon>
        <taxon>Pseudomonadati</taxon>
        <taxon>Pseudomonadota</taxon>
        <taxon>Alphaproteobacteria</taxon>
        <taxon>Hyphomicrobiales</taxon>
        <taxon>Bartonellaceae</taxon>
        <taxon>Bartonella</taxon>
    </lineage>
</organism>